<evidence type="ECO:0000313" key="2">
    <source>
        <dbReference type="RefSeq" id="XP_033457392.1"/>
    </source>
</evidence>
<feature type="non-terminal residue" evidence="2">
    <location>
        <position position="1"/>
    </location>
</feature>
<organism evidence="2">
    <name type="scientific">Dissoconium aciculare CBS 342.82</name>
    <dbReference type="NCBI Taxonomy" id="1314786"/>
    <lineage>
        <taxon>Eukaryota</taxon>
        <taxon>Fungi</taxon>
        <taxon>Dikarya</taxon>
        <taxon>Ascomycota</taxon>
        <taxon>Pezizomycotina</taxon>
        <taxon>Dothideomycetes</taxon>
        <taxon>Dothideomycetidae</taxon>
        <taxon>Mycosphaerellales</taxon>
        <taxon>Dissoconiaceae</taxon>
        <taxon>Dissoconium</taxon>
    </lineage>
</organism>
<reference evidence="2" key="3">
    <citation type="submission" date="2025-08" db="UniProtKB">
        <authorList>
            <consortium name="RefSeq"/>
        </authorList>
    </citation>
    <scope>IDENTIFICATION</scope>
    <source>
        <strain evidence="2">CBS 342.82</strain>
    </source>
</reference>
<proteinExistence type="predicted"/>
<name>A0A6J3LX76_9PEZI</name>
<reference evidence="2" key="1">
    <citation type="submission" date="2020-01" db="EMBL/GenBank/DDBJ databases">
        <authorList>
            <consortium name="DOE Joint Genome Institute"/>
            <person name="Haridas S."/>
            <person name="Albert R."/>
            <person name="Binder M."/>
            <person name="Bloem J."/>
            <person name="Labutti K."/>
            <person name="Salamov A."/>
            <person name="Andreopoulos B."/>
            <person name="Baker S.E."/>
            <person name="Barry K."/>
            <person name="Bills G."/>
            <person name="Bluhm B.H."/>
            <person name="Cannon C."/>
            <person name="Castanera R."/>
            <person name="Culley D.E."/>
            <person name="Daum C."/>
            <person name="Ezra D."/>
            <person name="Gonzalez J.B."/>
            <person name="Henrissat B."/>
            <person name="Kuo A."/>
            <person name="Liang C."/>
            <person name="Lipzen A."/>
            <person name="Lutzoni F."/>
            <person name="Magnuson J."/>
            <person name="Mondo S."/>
            <person name="Nolan M."/>
            <person name="Ohm R."/>
            <person name="Pangilinan J."/>
            <person name="Park H.-J."/>
            <person name="Ramirez L."/>
            <person name="Alfaro M."/>
            <person name="Sun H."/>
            <person name="Tritt A."/>
            <person name="Yoshinaga Y."/>
            <person name="Zwiers L.-H."/>
            <person name="Turgeon B.G."/>
            <person name="Goodwin S.B."/>
            <person name="Spatafora J.W."/>
            <person name="Crous P.W."/>
            <person name="Grigoriev I.V."/>
        </authorList>
    </citation>
    <scope>NUCLEOTIDE SEQUENCE</scope>
    <source>
        <strain evidence="2">CBS 342.82</strain>
    </source>
</reference>
<reference evidence="2" key="2">
    <citation type="submission" date="2020-04" db="EMBL/GenBank/DDBJ databases">
        <authorList>
            <consortium name="NCBI Genome Project"/>
        </authorList>
    </citation>
    <scope>NUCLEOTIDE SEQUENCE</scope>
    <source>
        <strain evidence="2">CBS 342.82</strain>
    </source>
</reference>
<dbReference type="GeneID" id="54363330"/>
<dbReference type="RefSeq" id="XP_033457392.1">
    <property type="nucleotide sequence ID" value="XM_033605530.1"/>
</dbReference>
<dbReference type="AlphaFoldDB" id="A0A6J3LX76"/>
<keyword evidence="1" id="KW-1185">Reference proteome</keyword>
<dbReference type="Proteomes" id="UP000504637">
    <property type="component" value="Unplaced"/>
</dbReference>
<gene>
    <name evidence="2" type="ORF">K489DRAFT_383155</name>
</gene>
<accession>A0A6J3LX76</accession>
<protein>
    <submittedName>
        <fullName evidence="2">Uncharacterized protein</fullName>
    </submittedName>
</protein>
<sequence length="237" mass="27125">KPPLEHFRNRGVRRRSSSLCANSPKSITDNATTKVVITMCKLAQVYYGQCNHEGRYIYFCNDAKDTHRGRQPCKNLELPAPISTIWSHCSEGCCSEAYEMLRRRIFAFDQEAADALTEIGRHGGWWEPGAKKLTAARQRSIALSQQLADMQNDCDRWCGRDIFLYESPEPGSKNNEPARIIEDRPIPFCLTSDGEIFETPRGEDVSFRMFKTVYLINAELFRKWLPSVQFYDAQSPG</sequence>
<evidence type="ECO:0000313" key="1">
    <source>
        <dbReference type="Proteomes" id="UP000504637"/>
    </source>
</evidence>